<evidence type="ECO:0000256" key="1">
    <source>
        <dbReference type="ARBA" id="ARBA00009986"/>
    </source>
</evidence>
<gene>
    <name evidence="4" type="ORF">R5W23_002600</name>
</gene>
<dbReference type="Proteomes" id="UP001272242">
    <property type="component" value="Unassembled WGS sequence"/>
</dbReference>
<feature type="domain" description="Aldehyde dehydrogenase" evidence="3">
    <location>
        <begin position="8"/>
        <end position="437"/>
    </location>
</feature>
<proteinExistence type="inferred from homology"/>
<dbReference type="InterPro" id="IPR015590">
    <property type="entry name" value="Aldehyde_DH_dom"/>
</dbReference>
<dbReference type="RefSeq" id="WP_320687758.1">
    <property type="nucleotide sequence ID" value="NZ_JAXBLV010000191.1"/>
</dbReference>
<evidence type="ECO:0000256" key="2">
    <source>
        <dbReference type="ARBA" id="ARBA00023002"/>
    </source>
</evidence>
<organism evidence="4 5">
    <name type="scientific">Gemmata algarum</name>
    <dbReference type="NCBI Taxonomy" id="2975278"/>
    <lineage>
        <taxon>Bacteria</taxon>
        <taxon>Pseudomonadati</taxon>
        <taxon>Planctomycetota</taxon>
        <taxon>Planctomycetia</taxon>
        <taxon>Gemmatales</taxon>
        <taxon>Gemmataceae</taxon>
        <taxon>Gemmata</taxon>
    </lineage>
</organism>
<evidence type="ECO:0000259" key="3">
    <source>
        <dbReference type="Pfam" id="PF00171"/>
    </source>
</evidence>
<keyword evidence="5" id="KW-1185">Reference proteome</keyword>
<accession>A0ABU5F2G0</accession>
<keyword evidence="2" id="KW-0560">Oxidoreductase</keyword>
<dbReference type="EMBL" id="JAXBLV010000191">
    <property type="protein sequence ID" value="MDY3561323.1"/>
    <property type="molecule type" value="Genomic_DNA"/>
</dbReference>
<dbReference type="Gene3D" id="3.40.309.10">
    <property type="entry name" value="Aldehyde Dehydrogenase, Chain A, domain 2"/>
    <property type="match status" value="1"/>
</dbReference>
<comment type="caution">
    <text evidence="4">The sequence shown here is derived from an EMBL/GenBank/DDBJ whole genome shotgun (WGS) entry which is preliminary data.</text>
</comment>
<evidence type="ECO:0000313" key="4">
    <source>
        <dbReference type="EMBL" id="MDY3561323.1"/>
    </source>
</evidence>
<dbReference type="PANTHER" id="PTHR42804">
    <property type="entry name" value="ALDEHYDE DEHYDROGENASE"/>
    <property type="match status" value="1"/>
</dbReference>
<comment type="similarity">
    <text evidence="1">Belongs to the aldehyde dehydrogenase family.</text>
</comment>
<dbReference type="Pfam" id="PF00171">
    <property type="entry name" value="Aldedh"/>
    <property type="match status" value="1"/>
</dbReference>
<dbReference type="InterPro" id="IPR016162">
    <property type="entry name" value="Ald_DH_N"/>
</dbReference>
<evidence type="ECO:0000313" key="5">
    <source>
        <dbReference type="Proteomes" id="UP001272242"/>
    </source>
</evidence>
<dbReference type="InterPro" id="IPR016161">
    <property type="entry name" value="Ald_DH/histidinol_DH"/>
</dbReference>
<name>A0ABU5F2G0_9BACT</name>
<dbReference type="Gene3D" id="3.40.605.10">
    <property type="entry name" value="Aldehyde Dehydrogenase, Chain A, domain 1"/>
    <property type="match status" value="1"/>
</dbReference>
<reference evidence="5" key="1">
    <citation type="journal article" date="2023" name="Mar. Drugs">
        <title>Gemmata algarum, a Novel Planctomycete Isolated from an Algal Mat, Displays Antimicrobial Activity.</title>
        <authorList>
            <person name="Kumar G."/>
            <person name="Kallscheuer N."/>
            <person name="Kashif M."/>
            <person name="Ahamad S."/>
            <person name="Jagadeeshwari U."/>
            <person name="Pannikurungottu S."/>
            <person name="Haufschild T."/>
            <person name="Kabuu M."/>
            <person name="Sasikala C."/>
            <person name="Jogler C."/>
            <person name="Ramana C."/>
        </authorList>
    </citation>
    <scope>NUCLEOTIDE SEQUENCE [LARGE SCALE GENOMIC DNA]</scope>
    <source>
        <strain evidence="5">JC673</strain>
    </source>
</reference>
<dbReference type="PANTHER" id="PTHR42804:SF1">
    <property type="entry name" value="ALDEHYDE DEHYDROGENASE-RELATED"/>
    <property type="match status" value="1"/>
</dbReference>
<dbReference type="InterPro" id="IPR016163">
    <property type="entry name" value="Ald_DH_C"/>
</dbReference>
<dbReference type="SUPFAM" id="SSF53720">
    <property type="entry name" value="ALDH-like"/>
    <property type="match status" value="1"/>
</dbReference>
<protein>
    <submittedName>
        <fullName evidence="4">Aldehyde dehydrogenase family protein</fullName>
    </submittedName>
</protein>
<sequence>MSTPFAAEVAAARTAQGSWGQHPVRERLRCVRKLRALLVERMDAVGEAIAADIGRPALEIAGSEILPTAAALKFLEKRAARALAPRAVSWWDQPTWLMGNRDVVHHRPWGVVGVIGTWNYPVFLNVGQIAQALVAGNAVLWKPSENVPQTSAATAQLFRDAGFPPALLQVLPATREAGPQLAEADVDHVVFTGSDVVGRKLAARLGERLVPSTLELSGCDAMFVFADADLAMAAKAAWFGLSINRGQTCIAVRRVFVQRQWCEAFVALLKPLIERAGPMGLVTPGQLTQAERLIRDAVKRGATAVPVPTGEGNDGPVGGGTASASLRPTVLINVPADAAFCREACFAPVTAVIPFDTADEALALAKLSPFGLSASVFSADVEAARAFAARVPSGSVVINDVLAPTAHPATPFGGRGASGWGETQGREGLLAMTTPQVVTVHNGTLRPHLDDAANPDPATGEILRGLIRFSHGRGLRHKLGGLWQMVRGVRRKKK</sequence>